<dbReference type="AlphaFoldDB" id="A0ABD6ABI2"/>
<dbReference type="Pfam" id="PF23957">
    <property type="entry name" value="DUF7286"/>
    <property type="match status" value="1"/>
</dbReference>
<reference evidence="2 3" key="1">
    <citation type="journal article" date="2019" name="Int. J. Syst. Evol. Microbiol.">
        <title>The Global Catalogue of Microorganisms (GCM) 10K type strain sequencing project: providing services to taxonomists for standard genome sequencing and annotation.</title>
        <authorList>
            <consortium name="The Broad Institute Genomics Platform"/>
            <consortium name="The Broad Institute Genome Sequencing Center for Infectious Disease"/>
            <person name="Wu L."/>
            <person name="Ma J."/>
        </authorList>
    </citation>
    <scope>NUCLEOTIDE SEQUENCE [LARGE SCALE GENOMIC DNA]</scope>
    <source>
        <strain evidence="2 3">PSR21</strain>
    </source>
</reference>
<keyword evidence="3" id="KW-1185">Reference proteome</keyword>
<protein>
    <recommendedName>
        <fullName evidence="4">DUF4012 domain-containing protein</fullName>
    </recommendedName>
</protein>
<dbReference type="RefSeq" id="WP_276302982.1">
    <property type="nucleotide sequence ID" value="NZ_CP119992.1"/>
</dbReference>
<dbReference type="GeneID" id="79315540"/>
<feature type="compositionally biased region" description="Basic and acidic residues" evidence="1">
    <location>
        <begin position="976"/>
        <end position="986"/>
    </location>
</feature>
<evidence type="ECO:0008006" key="4">
    <source>
        <dbReference type="Google" id="ProtNLM"/>
    </source>
</evidence>
<name>A0ABD6ABI2_9EURY</name>
<sequence length="986" mass="105083">MRLADDRRGRVPFALVAVLLLVGSAAIVATDRPSRRETPAVDRVVEATTAAAQTALRQAAVVAAREAAADPVTEPVDTPYGRVVNDSSPFRDALRIRAYLAARSYLSRVGERRDGVSASVSLPAVRSPADLRAAKRRVDVERTGPNGTALRVRFRGVTVRAERGGRVVAERRVSPAVTVASPALALHDRVTAFERALNAGPLEDGLGRRLAVQLYALAWTRGYAQYAGAPVANAVANRHVEVATNAGALAVQRTTLGATANGGERAVARSAARVAATDLLRAGGIDAGWTDAAVGVVEEATRADGVALASERLVGDGTVTVRANHSADRALIDVLGGSDASSLASVVGRGYAADARLFVRATRIDVSDAGTTVPGGNWTLVDRRRTTDRRVLDGDGAVSARVPSGWRTFERYERRVVVTRTTVSRWRRGSERRTTRRVRTERHAVSIALAGRHSPDSRVPRLGVERVYERGGPLAGPNLAGVPEAATGRLVASRGGPDALARRAVTGTFDRRPVRLAGARPDGLRPWLRRDLAALHERVRSESVTLPRAAVATYDANPSARLADRLRARRAELLGAPPRYAGVADKVRVAVRRAYLDRVLARLDERAAARDRTRRNLNGALAEADFGSLDRLRGVLAVSDDPPSSRPPTDRGLGGPLSLSVETAPTYLSLDPVSRERLGVAGRGRVTPLDARNTNLFTVPYGDVADAVTRGLLGPERVSLRTAATTLRAERRATAGRGDPALRREVAAATDHVRGRMATALAAEGIGLTDESPEAVVDRGLSRWRTPAARALALTNGSAVGAVVAETPGATAGERERLAARLRVAVDDALASDAARPPESTVSESAGVVRSAVREGAKRATEYGVNRTLARFNRTLASIPTGLPVAPVPGYWYATVNVWDVDVRGAYERLAVRSRRGARETAYVREQRLVRLDVDGDGAKERLGRTERVAFETRVPVVVVVPPGRRGVGDLDGDADERSPGYGERT</sequence>
<dbReference type="EMBL" id="JBHTBF010000002">
    <property type="protein sequence ID" value="MFC7317777.1"/>
    <property type="molecule type" value="Genomic_DNA"/>
</dbReference>
<evidence type="ECO:0000313" key="3">
    <source>
        <dbReference type="Proteomes" id="UP001596547"/>
    </source>
</evidence>
<proteinExistence type="predicted"/>
<dbReference type="InterPro" id="IPR055710">
    <property type="entry name" value="DUF7286"/>
</dbReference>
<comment type="caution">
    <text evidence="2">The sequence shown here is derived from an EMBL/GenBank/DDBJ whole genome shotgun (WGS) entry which is preliminary data.</text>
</comment>
<accession>A0ABD6ABI2</accession>
<gene>
    <name evidence="2" type="ORF">ACFQPE_13410</name>
</gene>
<evidence type="ECO:0000313" key="2">
    <source>
        <dbReference type="EMBL" id="MFC7317777.1"/>
    </source>
</evidence>
<dbReference type="Proteomes" id="UP001596547">
    <property type="component" value="Unassembled WGS sequence"/>
</dbReference>
<organism evidence="2 3">
    <name type="scientific">Halomarina halobia</name>
    <dbReference type="NCBI Taxonomy" id="3033386"/>
    <lineage>
        <taxon>Archaea</taxon>
        <taxon>Methanobacteriati</taxon>
        <taxon>Methanobacteriota</taxon>
        <taxon>Stenosarchaea group</taxon>
        <taxon>Halobacteria</taxon>
        <taxon>Halobacteriales</taxon>
        <taxon>Natronomonadaceae</taxon>
        <taxon>Halomarina</taxon>
    </lineage>
</organism>
<evidence type="ECO:0000256" key="1">
    <source>
        <dbReference type="SAM" id="MobiDB-lite"/>
    </source>
</evidence>
<feature type="region of interest" description="Disordered" evidence="1">
    <location>
        <begin position="637"/>
        <end position="657"/>
    </location>
</feature>
<feature type="region of interest" description="Disordered" evidence="1">
    <location>
        <begin position="966"/>
        <end position="986"/>
    </location>
</feature>